<dbReference type="AlphaFoldDB" id="A0A5D0XT19"/>
<accession>A0A5D0XT19</accession>
<dbReference type="GO" id="GO:0006633">
    <property type="term" value="P:fatty acid biosynthetic process"/>
    <property type="evidence" value="ECO:0007669"/>
    <property type="project" value="InterPro"/>
</dbReference>
<dbReference type="Gene3D" id="3.10.129.10">
    <property type="entry name" value="Hotdog Thioesterase"/>
    <property type="match status" value="1"/>
</dbReference>
<keyword evidence="4" id="KW-1185">Reference proteome</keyword>
<evidence type="ECO:0000256" key="1">
    <source>
        <dbReference type="ARBA" id="ARBA00005254"/>
    </source>
</evidence>
<evidence type="ECO:0000259" key="2">
    <source>
        <dbReference type="Pfam" id="PF01575"/>
    </source>
</evidence>
<evidence type="ECO:0000313" key="4">
    <source>
        <dbReference type="Proteomes" id="UP000323410"/>
    </source>
</evidence>
<sequence>MGREDAPSYLPDVQHVVQGVTADRAELTRFQHLLRSAVRDQLPSAYLHTLAFPVAMSVLARPDFPLPLLGMVHLSNEVHQSRQVGASEHLEITARAEDLRAHPAGTQVDLVTEISVDGERVWTGRSVYLARGVRIASGTGTPDAPVRPAFSPPVPTGVWRLDAGTGRRYAAVSGDWNPIHLSRPTAKLLGMKGAIAHGMYLAARMVDRAVPAPSGAIDWRIDFHTPVPLPGTVTTSFRRSDEDGGRIDVVGWSTELRRPHFTGWVHPDRNDPDGPTTA</sequence>
<feature type="domain" description="MaoC-like" evidence="2">
    <location>
        <begin position="167"/>
        <end position="246"/>
    </location>
</feature>
<name>A0A5D0XT19_9MICC</name>
<dbReference type="InterPro" id="IPR003965">
    <property type="entry name" value="Fatty_acid_synthase"/>
</dbReference>
<dbReference type="GO" id="GO:0004312">
    <property type="term" value="F:fatty acid synthase activity"/>
    <property type="evidence" value="ECO:0007669"/>
    <property type="project" value="InterPro"/>
</dbReference>
<dbReference type="PANTHER" id="PTHR43841">
    <property type="entry name" value="3-HYDROXYACYL-THIOESTER DEHYDRATASE HTDX-RELATED"/>
    <property type="match status" value="1"/>
</dbReference>
<proteinExistence type="inferred from homology"/>
<dbReference type="InterPro" id="IPR002539">
    <property type="entry name" value="MaoC-like_dom"/>
</dbReference>
<dbReference type="InterPro" id="IPR029069">
    <property type="entry name" value="HotDog_dom_sf"/>
</dbReference>
<dbReference type="GO" id="GO:0005835">
    <property type="term" value="C:fatty acid synthase complex"/>
    <property type="evidence" value="ECO:0007669"/>
    <property type="project" value="InterPro"/>
</dbReference>
<dbReference type="Proteomes" id="UP000323410">
    <property type="component" value="Unassembled WGS sequence"/>
</dbReference>
<dbReference type="PRINTS" id="PR01483">
    <property type="entry name" value="FASYNTHASE"/>
</dbReference>
<reference evidence="3 4" key="1">
    <citation type="submission" date="2019-08" db="EMBL/GenBank/DDBJ databases">
        <title>Genone of Arthrobacter echini P9.</title>
        <authorList>
            <person name="Bowman J.P."/>
        </authorList>
    </citation>
    <scope>NUCLEOTIDE SEQUENCE [LARGE SCALE GENOMIC DNA]</scope>
    <source>
        <strain evidence="3 4">P9</strain>
    </source>
</reference>
<comment type="caution">
    <text evidence="3">The sequence shown here is derived from an EMBL/GenBank/DDBJ whole genome shotgun (WGS) entry which is preliminary data.</text>
</comment>
<evidence type="ECO:0000313" key="3">
    <source>
        <dbReference type="EMBL" id="TYC99705.1"/>
    </source>
</evidence>
<dbReference type="OrthoDB" id="9774179at2"/>
<dbReference type="EMBL" id="VSLD01000002">
    <property type="protein sequence ID" value="TYC99705.1"/>
    <property type="molecule type" value="Genomic_DNA"/>
</dbReference>
<dbReference type="PANTHER" id="PTHR43841:SF3">
    <property type="entry name" value="(3R)-HYDROXYACYL-ACP DEHYDRATASE SUBUNIT HADB"/>
    <property type="match status" value="1"/>
</dbReference>
<dbReference type="SUPFAM" id="SSF54637">
    <property type="entry name" value="Thioesterase/thiol ester dehydrase-isomerase"/>
    <property type="match status" value="2"/>
</dbReference>
<protein>
    <recommendedName>
        <fullName evidence="2">MaoC-like domain-containing protein</fullName>
    </recommendedName>
</protein>
<dbReference type="Pfam" id="PF01575">
    <property type="entry name" value="MaoC_dehydratas"/>
    <property type="match status" value="1"/>
</dbReference>
<organism evidence="3 4">
    <name type="scientific">Arthrobacter echini</name>
    <dbReference type="NCBI Taxonomy" id="1529066"/>
    <lineage>
        <taxon>Bacteria</taxon>
        <taxon>Bacillati</taxon>
        <taxon>Actinomycetota</taxon>
        <taxon>Actinomycetes</taxon>
        <taxon>Micrococcales</taxon>
        <taxon>Micrococcaceae</taxon>
        <taxon>Arthrobacter</taxon>
    </lineage>
</organism>
<comment type="similarity">
    <text evidence="1">Belongs to the enoyl-CoA hydratase/isomerase family.</text>
</comment>
<gene>
    <name evidence="3" type="ORF">FQ377_04840</name>
</gene>